<keyword evidence="3" id="KW-1185">Reference proteome</keyword>
<dbReference type="PANTHER" id="PTHR37685">
    <property type="entry name" value="GEO11136P1-RELATED"/>
    <property type="match status" value="1"/>
</dbReference>
<comment type="caution">
    <text evidence="2">The sequence shown here is derived from an EMBL/GenBank/DDBJ whole genome shotgun (WGS) entry which is preliminary data.</text>
</comment>
<name>A0A8S1B006_ARCPL</name>
<dbReference type="AlphaFoldDB" id="A0A8S1B006"/>
<dbReference type="PANTHER" id="PTHR37685:SF1">
    <property type="entry name" value="GEO11136P1-RELATED"/>
    <property type="match status" value="1"/>
</dbReference>
<gene>
    <name evidence="2" type="ORF">APLA_LOCUS12807</name>
</gene>
<feature type="chain" id="PRO_5035827949" evidence="1">
    <location>
        <begin position="21"/>
        <end position="111"/>
    </location>
</feature>
<protein>
    <submittedName>
        <fullName evidence="2">Uncharacterized protein</fullName>
    </submittedName>
</protein>
<sequence>MSAIIRLCIVVVLCVSITSAEDLQVGSLVNTTLVYSEEVKLSSIPLTTREKNVFYNTNNSSKIIKAISAVDLNKSKARVSITSGGIDALYVNVRLKSSRGDGLNYLVQIFV</sequence>
<organism evidence="2 3">
    <name type="scientific">Arctia plantaginis</name>
    <name type="common">Wood tiger moth</name>
    <name type="synonym">Phalaena plantaginis</name>
    <dbReference type="NCBI Taxonomy" id="874455"/>
    <lineage>
        <taxon>Eukaryota</taxon>
        <taxon>Metazoa</taxon>
        <taxon>Ecdysozoa</taxon>
        <taxon>Arthropoda</taxon>
        <taxon>Hexapoda</taxon>
        <taxon>Insecta</taxon>
        <taxon>Pterygota</taxon>
        <taxon>Neoptera</taxon>
        <taxon>Endopterygota</taxon>
        <taxon>Lepidoptera</taxon>
        <taxon>Glossata</taxon>
        <taxon>Ditrysia</taxon>
        <taxon>Noctuoidea</taxon>
        <taxon>Erebidae</taxon>
        <taxon>Arctiinae</taxon>
        <taxon>Arctia</taxon>
    </lineage>
</organism>
<proteinExistence type="predicted"/>
<dbReference type="InterPro" id="IPR031734">
    <property type="entry name" value="MBF2"/>
</dbReference>
<feature type="signal peptide" evidence="1">
    <location>
        <begin position="1"/>
        <end position="20"/>
    </location>
</feature>
<accession>A0A8S1B006</accession>
<evidence type="ECO:0000313" key="3">
    <source>
        <dbReference type="Proteomes" id="UP000494106"/>
    </source>
</evidence>
<reference evidence="2 3" key="1">
    <citation type="submission" date="2020-04" db="EMBL/GenBank/DDBJ databases">
        <authorList>
            <person name="Wallbank WR R."/>
            <person name="Pardo Diaz C."/>
            <person name="Kozak K."/>
            <person name="Martin S."/>
            <person name="Jiggins C."/>
            <person name="Moest M."/>
            <person name="Warren A I."/>
            <person name="Byers J.R.P. K."/>
            <person name="Montejo-Kovacevich G."/>
            <person name="Yen C E."/>
        </authorList>
    </citation>
    <scope>NUCLEOTIDE SEQUENCE [LARGE SCALE GENOMIC DNA]</scope>
</reference>
<dbReference type="Proteomes" id="UP000494106">
    <property type="component" value="Unassembled WGS sequence"/>
</dbReference>
<evidence type="ECO:0000256" key="1">
    <source>
        <dbReference type="SAM" id="SignalP"/>
    </source>
</evidence>
<evidence type="ECO:0000313" key="2">
    <source>
        <dbReference type="EMBL" id="CAB3250932.1"/>
    </source>
</evidence>
<dbReference type="OrthoDB" id="7274000at2759"/>
<keyword evidence="1" id="KW-0732">Signal</keyword>
<dbReference type="Pfam" id="PF15868">
    <property type="entry name" value="MBF2"/>
    <property type="match status" value="1"/>
</dbReference>
<dbReference type="EMBL" id="CADEBC010000541">
    <property type="protein sequence ID" value="CAB3250932.1"/>
    <property type="molecule type" value="Genomic_DNA"/>
</dbReference>